<evidence type="ECO:0000313" key="2">
    <source>
        <dbReference type="Proteomes" id="UP000054359"/>
    </source>
</evidence>
<dbReference type="EMBL" id="KK119033">
    <property type="protein sequence ID" value="KFM74435.1"/>
    <property type="molecule type" value="Genomic_DNA"/>
</dbReference>
<name>A0A087UAP6_STEMI</name>
<proteinExistence type="predicted"/>
<reference evidence="1 2" key="1">
    <citation type="submission" date="2013-11" db="EMBL/GenBank/DDBJ databases">
        <title>Genome sequencing of Stegodyphus mimosarum.</title>
        <authorList>
            <person name="Bechsgaard J."/>
        </authorList>
    </citation>
    <scope>NUCLEOTIDE SEQUENCE [LARGE SCALE GENOMIC DNA]</scope>
</reference>
<evidence type="ECO:0000313" key="1">
    <source>
        <dbReference type="EMBL" id="KFM74435.1"/>
    </source>
</evidence>
<dbReference type="Proteomes" id="UP000054359">
    <property type="component" value="Unassembled WGS sequence"/>
</dbReference>
<dbReference type="OrthoDB" id="3026777at2759"/>
<gene>
    <name evidence="1" type="ORF">X975_18014</name>
</gene>
<feature type="non-terminal residue" evidence="1">
    <location>
        <position position="106"/>
    </location>
</feature>
<accession>A0A087UAP6</accession>
<protein>
    <submittedName>
        <fullName evidence="1">Uncharacterized protein</fullName>
    </submittedName>
</protein>
<keyword evidence="2" id="KW-1185">Reference proteome</keyword>
<dbReference type="AlphaFoldDB" id="A0A087UAP6"/>
<organism evidence="1 2">
    <name type="scientific">Stegodyphus mimosarum</name>
    <name type="common">African social velvet spider</name>
    <dbReference type="NCBI Taxonomy" id="407821"/>
    <lineage>
        <taxon>Eukaryota</taxon>
        <taxon>Metazoa</taxon>
        <taxon>Ecdysozoa</taxon>
        <taxon>Arthropoda</taxon>
        <taxon>Chelicerata</taxon>
        <taxon>Arachnida</taxon>
        <taxon>Araneae</taxon>
        <taxon>Araneomorphae</taxon>
        <taxon>Entelegynae</taxon>
        <taxon>Eresoidea</taxon>
        <taxon>Eresidae</taxon>
        <taxon>Stegodyphus</taxon>
    </lineage>
</organism>
<sequence>MKARSSSVSMTARSLGTRLLDILKKTTVEPYMFLVMFSFNARLVTLQSLLHDRACRVSLNFSNEICDDLEHEENDKEQLEALSYGNNLYTVLLMVATLPSLVMATF</sequence>